<evidence type="ECO:0000256" key="5">
    <source>
        <dbReference type="ARBA" id="ARBA00023163"/>
    </source>
</evidence>
<evidence type="ECO:0000256" key="7">
    <source>
        <dbReference type="SAM" id="MobiDB-lite"/>
    </source>
</evidence>
<keyword evidence="3" id="KW-0238">DNA-binding</keyword>
<dbReference type="GO" id="GO:0005634">
    <property type="term" value="C:nucleus"/>
    <property type="evidence" value="ECO:0007669"/>
    <property type="project" value="UniProtKB-SubCell"/>
</dbReference>
<dbReference type="Gene3D" id="1.10.10.10">
    <property type="entry name" value="Winged helix-like DNA-binding domain superfamily/Winged helix DNA-binding domain"/>
    <property type="match status" value="1"/>
</dbReference>
<dbReference type="SMART" id="SM00348">
    <property type="entry name" value="IRF"/>
    <property type="match status" value="1"/>
</dbReference>
<evidence type="ECO:0000256" key="1">
    <source>
        <dbReference type="ARBA" id="ARBA00004123"/>
    </source>
</evidence>
<evidence type="ECO:0000256" key="3">
    <source>
        <dbReference type="ARBA" id="ARBA00023125"/>
    </source>
</evidence>
<dbReference type="GO" id="GO:0002376">
    <property type="term" value="P:immune system process"/>
    <property type="evidence" value="ECO:0007669"/>
    <property type="project" value="TreeGrafter"/>
</dbReference>
<gene>
    <name evidence="9" type="ORF">GSOID_T00004468001</name>
</gene>
<protein>
    <recommendedName>
        <fullName evidence="8">IRF tryptophan pentad repeat domain-containing protein</fullName>
    </recommendedName>
</protein>
<dbReference type="PANTHER" id="PTHR11949">
    <property type="entry name" value="INTERFERON REGULATORY FACTOR"/>
    <property type="match status" value="1"/>
</dbReference>
<dbReference type="InterPro" id="IPR019817">
    <property type="entry name" value="Interferon_reg_fac_CS"/>
</dbReference>
<proteinExistence type="predicted"/>
<dbReference type="InterPro" id="IPR019471">
    <property type="entry name" value="Interferon_reg_factor-3"/>
</dbReference>
<reference evidence="9" key="1">
    <citation type="journal article" date="2010" name="Science">
        <title>Plasticity of animal genome architecture unmasked by rapid evolution of a pelagic tunicate.</title>
        <authorList>
            <person name="Denoeud F."/>
            <person name="Henriet S."/>
            <person name="Mungpakdee S."/>
            <person name="Aury J.M."/>
            <person name="Da Silva C."/>
            <person name="Brinkmann H."/>
            <person name="Mikhaleva J."/>
            <person name="Olsen L.C."/>
            <person name="Jubin C."/>
            <person name="Canestro C."/>
            <person name="Bouquet J.M."/>
            <person name="Danks G."/>
            <person name="Poulain J."/>
            <person name="Campsteijn C."/>
            <person name="Adamski M."/>
            <person name="Cross I."/>
            <person name="Yadetie F."/>
            <person name="Muffato M."/>
            <person name="Louis A."/>
            <person name="Butcher S."/>
            <person name="Tsagkogeorga G."/>
            <person name="Konrad A."/>
            <person name="Singh S."/>
            <person name="Jensen M.F."/>
            <person name="Cong E.H."/>
            <person name="Eikeseth-Otteraa H."/>
            <person name="Noel B."/>
            <person name="Anthouard V."/>
            <person name="Porcel B.M."/>
            <person name="Kachouri-Lafond R."/>
            <person name="Nishino A."/>
            <person name="Ugolini M."/>
            <person name="Chourrout P."/>
            <person name="Nishida H."/>
            <person name="Aasland R."/>
            <person name="Huzurbazar S."/>
            <person name="Westhof E."/>
            <person name="Delsuc F."/>
            <person name="Lehrach H."/>
            <person name="Reinhardt R."/>
            <person name="Weissenbach J."/>
            <person name="Roy S.W."/>
            <person name="Artiguenave F."/>
            <person name="Postlethwait J.H."/>
            <person name="Manak J.R."/>
            <person name="Thompson E.M."/>
            <person name="Jaillon O."/>
            <person name="Du Pasquier L."/>
            <person name="Boudinot P."/>
            <person name="Liberles D.A."/>
            <person name="Volff J.N."/>
            <person name="Philippe H."/>
            <person name="Lenhard B."/>
            <person name="Roest Crollius H."/>
            <person name="Wincker P."/>
            <person name="Chourrout D."/>
        </authorList>
    </citation>
    <scope>NUCLEOTIDE SEQUENCE [LARGE SCALE GENOMIC DNA]</scope>
</reference>
<dbReference type="PROSITE" id="PS51507">
    <property type="entry name" value="IRF_2"/>
    <property type="match status" value="1"/>
</dbReference>
<dbReference type="InterPro" id="IPR036388">
    <property type="entry name" value="WH-like_DNA-bd_sf"/>
</dbReference>
<dbReference type="OrthoDB" id="6538197at2759"/>
<keyword evidence="4" id="KW-0010">Activator</keyword>
<feature type="domain" description="IRF tryptophan pentad repeat" evidence="8">
    <location>
        <begin position="8"/>
        <end position="115"/>
    </location>
</feature>
<dbReference type="SUPFAM" id="SSF46785">
    <property type="entry name" value="Winged helix' DNA-binding domain"/>
    <property type="match status" value="1"/>
</dbReference>
<dbReference type="GO" id="GO:0000978">
    <property type="term" value="F:RNA polymerase II cis-regulatory region sequence-specific DNA binding"/>
    <property type="evidence" value="ECO:0007669"/>
    <property type="project" value="TreeGrafter"/>
</dbReference>
<dbReference type="FunFam" id="1.10.10.10:FF:000041">
    <property type="entry name" value="Interferon regulatory factor 4"/>
    <property type="match status" value="1"/>
</dbReference>
<name>E4X9C0_OIKDI</name>
<accession>E4X9C0</accession>
<evidence type="ECO:0000259" key="8">
    <source>
        <dbReference type="PROSITE" id="PS51507"/>
    </source>
</evidence>
<keyword evidence="6" id="KW-0539">Nucleus</keyword>
<dbReference type="InParanoid" id="E4X9C0"/>
<dbReference type="CDD" id="cd00103">
    <property type="entry name" value="IRF"/>
    <property type="match status" value="1"/>
</dbReference>
<dbReference type="PRINTS" id="PR00267">
    <property type="entry name" value="INTFRNREGFCT"/>
</dbReference>
<dbReference type="Pfam" id="PF10401">
    <property type="entry name" value="IRF-3"/>
    <property type="match status" value="1"/>
</dbReference>
<evidence type="ECO:0000256" key="2">
    <source>
        <dbReference type="ARBA" id="ARBA00023015"/>
    </source>
</evidence>
<organism evidence="9">
    <name type="scientific">Oikopleura dioica</name>
    <name type="common">Tunicate</name>
    <dbReference type="NCBI Taxonomy" id="34765"/>
    <lineage>
        <taxon>Eukaryota</taxon>
        <taxon>Metazoa</taxon>
        <taxon>Chordata</taxon>
        <taxon>Tunicata</taxon>
        <taxon>Appendicularia</taxon>
        <taxon>Copelata</taxon>
        <taxon>Oikopleuridae</taxon>
        <taxon>Oikopleura</taxon>
    </lineage>
</organism>
<keyword evidence="5" id="KW-0804">Transcription</keyword>
<feature type="compositionally biased region" description="Polar residues" evidence="7">
    <location>
        <begin position="148"/>
        <end position="160"/>
    </location>
</feature>
<evidence type="ECO:0000256" key="6">
    <source>
        <dbReference type="ARBA" id="ARBA00023242"/>
    </source>
</evidence>
<dbReference type="GO" id="GO:0045944">
    <property type="term" value="P:positive regulation of transcription by RNA polymerase II"/>
    <property type="evidence" value="ECO:0007669"/>
    <property type="project" value="UniProtKB-ARBA"/>
</dbReference>
<dbReference type="PANTHER" id="PTHR11949:SF53">
    <property type="entry name" value="IRF TRYPTOPHAN PENTAD REPEAT DOMAIN-CONTAINING PROTEIN"/>
    <property type="match status" value="1"/>
</dbReference>
<sequence length="394" mass="45490">MSDDERQPRKLRPWLEKMIDSGNYPGLYWVNPEKTVFRIPWKHAGKFSWKEEDCLIFKAWAEHRGKYIEGVDKFDPATWKTRLRCALNKLPDVLERKDLSKLDGAEAFRVYELLPELVKNDTDEIYPRHLWSKEAKENELEERLDQGYHTNSPTSTNTENFRPESPLDSEMEFSTPSPRPTLSEFCGSALNQSSPPISRTLTSVSGQKIIVKALLPQGVKIGNTEKISIKCPRVATLFKQIPAGNTRHIRFSVKYFGKEMFTWDARERANCRLTSSKAPLKVKYPNKEFCEKTITRMVLPAMKKNNNEQLNNAANAILNAMNYGLIFKRDNENLLLYRLSKCRIFIVDEGEVIKLSQLDVLALDLKKKRNIQVYFGQNPSTSANRCFLTMQITT</sequence>
<evidence type="ECO:0000256" key="4">
    <source>
        <dbReference type="ARBA" id="ARBA00023159"/>
    </source>
</evidence>
<evidence type="ECO:0000313" key="9">
    <source>
        <dbReference type="EMBL" id="CBY19049.1"/>
    </source>
</evidence>
<dbReference type="PROSITE" id="PS00601">
    <property type="entry name" value="IRF_1"/>
    <property type="match status" value="1"/>
</dbReference>
<dbReference type="Gene3D" id="2.60.200.10">
    <property type="match status" value="1"/>
</dbReference>
<dbReference type="Proteomes" id="UP000001307">
    <property type="component" value="Unassembled WGS sequence"/>
</dbReference>
<dbReference type="InterPro" id="IPR001346">
    <property type="entry name" value="Interferon_reg_fact_DNA-bd_dom"/>
</dbReference>
<dbReference type="InterPro" id="IPR017855">
    <property type="entry name" value="SMAD-like_dom_sf"/>
</dbReference>
<dbReference type="GO" id="GO:0000981">
    <property type="term" value="F:DNA-binding transcription factor activity, RNA polymerase II-specific"/>
    <property type="evidence" value="ECO:0007669"/>
    <property type="project" value="TreeGrafter"/>
</dbReference>
<keyword evidence="2" id="KW-0805">Transcription regulation</keyword>
<feature type="region of interest" description="Disordered" evidence="7">
    <location>
        <begin position="141"/>
        <end position="178"/>
    </location>
</feature>
<evidence type="ECO:0000313" key="10">
    <source>
        <dbReference type="Proteomes" id="UP000001307"/>
    </source>
</evidence>
<dbReference type="EMBL" id="FN653030">
    <property type="protein sequence ID" value="CBY19049.1"/>
    <property type="molecule type" value="Genomic_DNA"/>
</dbReference>
<comment type="subcellular location">
    <subcellularLocation>
        <location evidence="1">Nucleus</location>
    </subcellularLocation>
</comment>
<keyword evidence="10" id="KW-1185">Reference proteome</keyword>
<dbReference type="InterPro" id="IPR036390">
    <property type="entry name" value="WH_DNA-bd_sf"/>
</dbReference>
<dbReference type="Pfam" id="PF00605">
    <property type="entry name" value="IRF"/>
    <property type="match status" value="1"/>
</dbReference>
<dbReference type="AlphaFoldDB" id="E4X9C0"/>